<proteinExistence type="predicted"/>
<dbReference type="AlphaFoldDB" id="A0A4Q2UFU7"/>
<feature type="domain" description="NYN" evidence="1">
    <location>
        <begin position="29"/>
        <end position="167"/>
    </location>
</feature>
<evidence type="ECO:0000313" key="3">
    <source>
        <dbReference type="Proteomes" id="UP000290407"/>
    </source>
</evidence>
<comment type="caution">
    <text evidence="2">The sequence shown here is derived from an EMBL/GenBank/DDBJ whole genome shotgun (WGS) entry which is preliminary data.</text>
</comment>
<dbReference type="EMBL" id="SBLB01000019">
    <property type="protein sequence ID" value="RYC66235.1"/>
    <property type="molecule type" value="Genomic_DNA"/>
</dbReference>
<dbReference type="Pfam" id="PF01936">
    <property type="entry name" value="NYN"/>
    <property type="match status" value="1"/>
</dbReference>
<name>A0A4Q2UFU7_9BACT</name>
<evidence type="ECO:0000313" key="2">
    <source>
        <dbReference type="EMBL" id="RYC66235.1"/>
    </source>
</evidence>
<dbReference type="InterPro" id="IPR021139">
    <property type="entry name" value="NYN"/>
</dbReference>
<reference evidence="2 3" key="1">
    <citation type="submission" date="2019-01" db="EMBL/GenBank/DDBJ databases">
        <title>Spirosoma flava sp. nov., a propanil-degrading bacterium isolated from herbicide-contaminated soil.</title>
        <authorList>
            <person name="Zhang L."/>
            <person name="Jiang J.-D."/>
        </authorList>
    </citation>
    <scope>NUCLEOTIDE SEQUENCE [LARGE SCALE GENOMIC DNA]</scope>
    <source>
        <strain evidence="2 3">TY50</strain>
    </source>
</reference>
<gene>
    <name evidence="2" type="ORF">EQG79_30655</name>
</gene>
<protein>
    <submittedName>
        <fullName evidence="2">NYN domain-containing protein</fullName>
    </submittedName>
</protein>
<keyword evidence="3" id="KW-1185">Reference proteome</keyword>
<dbReference type="GO" id="GO:0004540">
    <property type="term" value="F:RNA nuclease activity"/>
    <property type="evidence" value="ECO:0007669"/>
    <property type="project" value="InterPro"/>
</dbReference>
<dbReference type="Gene3D" id="3.40.50.1010">
    <property type="entry name" value="5'-nuclease"/>
    <property type="match status" value="1"/>
</dbReference>
<evidence type="ECO:0000259" key="1">
    <source>
        <dbReference type="Pfam" id="PF01936"/>
    </source>
</evidence>
<accession>A0A4Q2UFU7</accession>
<dbReference type="Proteomes" id="UP000290407">
    <property type="component" value="Unassembled WGS sequence"/>
</dbReference>
<organism evidence="2 3">
    <name type="scientific">Spirosoma sordidisoli</name>
    <dbReference type="NCBI Taxonomy" id="2502893"/>
    <lineage>
        <taxon>Bacteria</taxon>
        <taxon>Pseudomonadati</taxon>
        <taxon>Bacteroidota</taxon>
        <taxon>Cytophagia</taxon>
        <taxon>Cytophagales</taxon>
        <taxon>Cytophagaceae</taxon>
        <taxon>Spirosoma</taxon>
    </lineage>
</organism>
<sequence>MLWLLLGTLITKPFTDMENCLIIVDNSNVWIEGQKYSAKAKGVLKTNPNDRDICDPSWRIDFGELLKQVSEGQNIVGAILVGSRPPQSDSIWESADRSGFKVIVHDRNAAGKEKAVDTELAVQGTAAIYSQPTPGVLKLLSGDRDFIPLVNMAAQKGWETEMWAFTSSFTQYGQMAQTVTRIKPLDHCFNEISSYGFTWPVPGSPTV</sequence>